<sequence length="95" mass="10776">MNSEQFLQSVGELIKKHRTQTMDQEEFAKRLGCGVNTIYRMENGQGVNAMTLVSALELLGLLGEFTDVVDEQLAQVVDAPERKRRKPIEDFSNDF</sequence>
<evidence type="ECO:0000313" key="2">
    <source>
        <dbReference type="EMBL" id="SFR45494.1"/>
    </source>
</evidence>
<feature type="domain" description="HTH cro/C1-type" evidence="1">
    <location>
        <begin position="24"/>
        <end position="65"/>
    </location>
</feature>
<dbReference type="Gene3D" id="1.10.260.40">
    <property type="entry name" value="lambda repressor-like DNA-binding domains"/>
    <property type="match status" value="1"/>
</dbReference>
<dbReference type="InterPro" id="IPR001387">
    <property type="entry name" value="Cro/C1-type_HTH"/>
</dbReference>
<organism evidence="2 3">
    <name type="scientific">Pseudidiomarina maritima</name>
    <dbReference type="NCBI Taxonomy" id="519453"/>
    <lineage>
        <taxon>Bacteria</taxon>
        <taxon>Pseudomonadati</taxon>
        <taxon>Pseudomonadota</taxon>
        <taxon>Gammaproteobacteria</taxon>
        <taxon>Alteromonadales</taxon>
        <taxon>Idiomarinaceae</taxon>
        <taxon>Pseudidiomarina</taxon>
    </lineage>
</organism>
<dbReference type="RefSeq" id="WP_092856288.1">
    <property type="nucleotide sequence ID" value="NZ_FOYU01000001.1"/>
</dbReference>
<dbReference type="InterPro" id="IPR010982">
    <property type="entry name" value="Lambda_DNA-bd_dom_sf"/>
</dbReference>
<gene>
    <name evidence="2" type="ORF">SAMN04488070_1195</name>
</gene>
<protein>
    <submittedName>
        <fullName evidence="2">Helix-turn-helix</fullName>
    </submittedName>
</protein>
<dbReference type="Pfam" id="PF01381">
    <property type="entry name" value="HTH_3"/>
    <property type="match status" value="1"/>
</dbReference>
<dbReference type="GO" id="GO:0003677">
    <property type="term" value="F:DNA binding"/>
    <property type="evidence" value="ECO:0007669"/>
    <property type="project" value="InterPro"/>
</dbReference>
<keyword evidence="3" id="KW-1185">Reference proteome</keyword>
<dbReference type="CDD" id="cd00093">
    <property type="entry name" value="HTH_XRE"/>
    <property type="match status" value="1"/>
</dbReference>
<dbReference type="AlphaFoldDB" id="A0A1I6GTD5"/>
<dbReference type="SUPFAM" id="SSF47413">
    <property type="entry name" value="lambda repressor-like DNA-binding domains"/>
    <property type="match status" value="1"/>
</dbReference>
<dbReference type="EMBL" id="FOYU01000001">
    <property type="protein sequence ID" value="SFR45494.1"/>
    <property type="molecule type" value="Genomic_DNA"/>
</dbReference>
<name>A0A1I6GTD5_9GAMM</name>
<dbReference type="PROSITE" id="PS50943">
    <property type="entry name" value="HTH_CROC1"/>
    <property type="match status" value="1"/>
</dbReference>
<evidence type="ECO:0000313" key="3">
    <source>
        <dbReference type="Proteomes" id="UP000199424"/>
    </source>
</evidence>
<dbReference type="Proteomes" id="UP000199424">
    <property type="component" value="Unassembled WGS sequence"/>
</dbReference>
<evidence type="ECO:0000259" key="1">
    <source>
        <dbReference type="PROSITE" id="PS50943"/>
    </source>
</evidence>
<reference evidence="3" key="1">
    <citation type="submission" date="2016-10" db="EMBL/GenBank/DDBJ databases">
        <authorList>
            <person name="Varghese N."/>
            <person name="Submissions S."/>
        </authorList>
    </citation>
    <scope>NUCLEOTIDE SEQUENCE [LARGE SCALE GENOMIC DNA]</scope>
    <source>
        <strain evidence="3">CGMCC 1.7285</strain>
    </source>
</reference>
<proteinExistence type="predicted"/>
<accession>A0A1I6GTD5</accession>